<evidence type="ECO:0000259" key="1">
    <source>
        <dbReference type="Pfam" id="PF01168"/>
    </source>
</evidence>
<dbReference type="Pfam" id="PF01168">
    <property type="entry name" value="Ala_racemase_N"/>
    <property type="match status" value="1"/>
</dbReference>
<keyword evidence="3" id="KW-1185">Reference proteome</keyword>
<accession>A0A934MKX9</accession>
<gene>
    <name evidence="2" type="ORF">JCR33_09115</name>
</gene>
<dbReference type="RefSeq" id="WP_198881739.1">
    <property type="nucleotide sequence ID" value="NZ_JAEKJA010000006.1"/>
</dbReference>
<protein>
    <submittedName>
        <fullName evidence="2">Alanine racemase</fullName>
    </submittedName>
</protein>
<evidence type="ECO:0000313" key="3">
    <source>
        <dbReference type="Proteomes" id="UP000609531"/>
    </source>
</evidence>
<name>A0A934MKX9_9HYPH</name>
<feature type="domain" description="Alanine racemase N-terminal" evidence="1">
    <location>
        <begin position="12"/>
        <end position="98"/>
    </location>
</feature>
<dbReference type="EMBL" id="JAEKJA010000006">
    <property type="protein sequence ID" value="MBJ3775844.1"/>
    <property type="molecule type" value="Genomic_DNA"/>
</dbReference>
<sequence>MATSGDTIERVSRAAIAAGLAAVRAARPRAVIGADLSGDAAGAGIETVAPVLLADGCRRFFVQTVEEALDLQRLLYSRCVEAPIRVLDGPEGMPAAEAFDVERVAGALKNFYGDPLPYSPDVAGIVPVLGRAGDLDWWRGDRGPSLEGAAIGVGEGGFALADAVALARAMPPAERRSVEWVVRLPPGDAGAELLAAVLAELLPLGMVAGRTAPLGSLADEAHWDAAIPDDVGGCPLEVRAGPEALGFAPPR</sequence>
<organism evidence="2 3">
    <name type="scientific">Acuticoccus mangrovi</name>
    <dbReference type="NCBI Taxonomy" id="2796142"/>
    <lineage>
        <taxon>Bacteria</taxon>
        <taxon>Pseudomonadati</taxon>
        <taxon>Pseudomonadota</taxon>
        <taxon>Alphaproteobacteria</taxon>
        <taxon>Hyphomicrobiales</taxon>
        <taxon>Amorphaceae</taxon>
        <taxon>Acuticoccus</taxon>
    </lineage>
</organism>
<proteinExistence type="predicted"/>
<dbReference type="Proteomes" id="UP000609531">
    <property type="component" value="Unassembled WGS sequence"/>
</dbReference>
<dbReference type="InterPro" id="IPR029066">
    <property type="entry name" value="PLP-binding_barrel"/>
</dbReference>
<comment type="caution">
    <text evidence="2">The sequence shown here is derived from an EMBL/GenBank/DDBJ whole genome shotgun (WGS) entry which is preliminary data.</text>
</comment>
<dbReference type="SUPFAM" id="SSF51419">
    <property type="entry name" value="PLP-binding barrel"/>
    <property type="match status" value="1"/>
</dbReference>
<dbReference type="Gene3D" id="3.20.20.10">
    <property type="entry name" value="Alanine racemase"/>
    <property type="match status" value="1"/>
</dbReference>
<reference evidence="2" key="1">
    <citation type="submission" date="2020-12" db="EMBL/GenBank/DDBJ databases">
        <title>Bacterial taxonomy.</title>
        <authorList>
            <person name="Pan X."/>
        </authorList>
    </citation>
    <scope>NUCLEOTIDE SEQUENCE</scope>
    <source>
        <strain evidence="2">B2012</strain>
    </source>
</reference>
<dbReference type="InterPro" id="IPR001608">
    <property type="entry name" value="Ala_racemase_N"/>
</dbReference>
<dbReference type="AlphaFoldDB" id="A0A934MKX9"/>
<evidence type="ECO:0000313" key="2">
    <source>
        <dbReference type="EMBL" id="MBJ3775844.1"/>
    </source>
</evidence>